<feature type="domain" description="HDOD" evidence="1">
    <location>
        <begin position="21"/>
        <end position="217"/>
    </location>
</feature>
<dbReference type="PROSITE" id="PS51833">
    <property type="entry name" value="HDOD"/>
    <property type="match status" value="1"/>
</dbReference>
<name>A0A1H5X167_9PROT</name>
<dbReference type="AlphaFoldDB" id="A0A1H5X167"/>
<proteinExistence type="predicted"/>
<protein>
    <submittedName>
        <fullName evidence="2">HD-like signal output (HDOD) domain, no enzymatic activity</fullName>
    </submittedName>
</protein>
<dbReference type="InterPro" id="IPR052340">
    <property type="entry name" value="RNase_Y/CdgJ"/>
</dbReference>
<dbReference type="InterPro" id="IPR013976">
    <property type="entry name" value="HDOD"/>
</dbReference>
<dbReference type="RefSeq" id="WP_103967165.1">
    <property type="nucleotide sequence ID" value="NZ_FNUX01000023.1"/>
</dbReference>
<dbReference type="OrthoDB" id="9797768at2"/>
<accession>A0A1H5X167</accession>
<dbReference type="PANTHER" id="PTHR33525">
    <property type="match status" value="1"/>
</dbReference>
<organism evidence="2 3">
    <name type="scientific">Nitrosomonas ureae</name>
    <dbReference type="NCBI Taxonomy" id="44577"/>
    <lineage>
        <taxon>Bacteria</taxon>
        <taxon>Pseudomonadati</taxon>
        <taxon>Pseudomonadota</taxon>
        <taxon>Betaproteobacteria</taxon>
        <taxon>Nitrosomonadales</taxon>
        <taxon>Nitrosomonadaceae</taxon>
        <taxon>Nitrosomonas</taxon>
    </lineage>
</organism>
<dbReference type="EMBL" id="FNUX01000023">
    <property type="protein sequence ID" value="SEG05468.1"/>
    <property type="molecule type" value="Genomic_DNA"/>
</dbReference>
<evidence type="ECO:0000313" key="2">
    <source>
        <dbReference type="EMBL" id="SEG05468.1"/>
    </source>
</evidence>
<dbReference type="Gene3D" id="1.10.3210.10">
    <property type="entry name" value="Hypothetical protein af1432"/>
    <property type="match status" value="1"/>
</dbReference>
<dbReference type="SUPFAM" id="SSF109604">
    <property type="entry name" value="HD-domain/PDEase-like"/>
    <property type="match status" value="1"/>
</dbReference>
<dbReference type="Pfam" id="PF08668">
    <property type="entry name" value="HDOD"/>
    <property type="match status" value="1"/>
</dbReference>
<evidence type="ECO:0000259" key="1">
    <source>
        <dbReference type="PROSITE" id="PS51833"/>
    </source>
</evidence>
<gene>
    <name evidence="2" type="ORF">SAMN05216334_12318</name>
</gene>
<sequence>MEKNAILGVLATEVEQGRLIFPTSAAAAIKIKEKLEDPNCSMDSMARLIQAEPLLSTKVVAIANSPVFNRSGRKITSVRSAVTLIGMRTVRNLATAVVVQQLVGSLTKSEQVAQLWKHSVYVAALAQVIAHRVTWQDPETAMFAGMIHEISWFYLLAREKYYPGLTDESMTSSWNSDEELEEDEGELNCEIIIGTAVLKALSVPDPVLENIIYLWQGYLTFPPNSLGDTLQIANQLAPVRSPFTLPSDQRYSDASANINLLIDDTTLSEILKDSEDEVRLLTEALCA</sequence>
<dbReference type="Proteomes" id="UP000236753">
    <property type="component" value="Unassembled WGS sequence"/>
</dbReference>
<evidence type="ECO:0000313" key="3">
    <source>
        <dbReference type="Proteomes" id="UP000236753"/>
    </source>
</evidence>
<dbReference type="PANTHER" id="PTHR33525:SF3">
    <property type="entry name" value="RIBONUCLEASE Y"/>
    <property type="match status" value="1"/>
</dbReference>
<reference evidence="2 3" key="1">
    <citation type="submission" date="2016-10" db="EMBL/GenBank/DDBJ databases">
        <authorList>
            <person name="de Groot N.N."/>
        </authorList>
    </citation>
    <scope>NUCLEOTIDE SEQUENCE [LARGE SCALE GENOMIC DNA]</scope>
    <source>
        <strain evidence="2 3">Nm13</strain>
    </source>
</reference>